<dbReference type="EMBL" id="KV878590">
    <property type="protein sequence ID" value="OJJ56553.1"/>
    <property type="molecule type" value="Genomic_DNA"/>
</dbReference>
<dbReference type="VEuPathDB" id="FungiDB:ASPSYDRAFT_91813"/>
<evidence type="ECO:0000259" key="1">
    <source>
        <dbReference type="Pfam" id="PF08547"/>
    </source>
</evidence>
<dbReference type="RefSeq" id="XP_040700359.1">
    <property type="nucleotide sequence ID" value="XM_040852553.1"/>
</dbReference>
<dbReference type="AlphaFoldDB" id="A0A1L9TB78"/>
<name>A0A1L9TB78_9EURO</name>
<evidence type="ECO:0000313" key="3">
    <source>
        <dbReference type="Proteomes" id="UP000184356"/>
    </source>
</evidence>
<reference evidence="3" key="1">
    <citation type="journal article" date="2017" name="Genome Biol.">
        <title>Comparative genomics reveals high biological diversity and specific adaptations in the industrially and medically important fungal genus Aspergillus.</title>
        <authorList>
            <person name="de Vries R.P."/>
            <person name="Riley R."/>
            <person name="Wiebenga A."/>
            <person name="Aguilar-Osorio G."/>
            <person name="Amillis S."/>
            <person name="Uchima C.A."/>
            <person name="Anderluh G."/>
            <person name="Asadollahi M."/>
            <person name="Askin M."/>
            <person name="Barry K."/>
            <person name="Battaglia E."/>
            <person name="Bayram O."/>
            <person name="Benocci T."/>
            <person name="Braus-Stromeyer S.A."/>
            <person name="Caldana C."/>
            <person name="Canovas D."/>
            <person name="Cerqueira G.C."/>
            <person name="Chen F."/>
            <person name="Chen W."/>
            <person name="Choi C."/>
            <person name="Clum A."/>
            <person name="Dos Santos R.A."/>
            <person name="Damasio A.R."/>
            <person name="Diallinas G."/>
            <person name="Emri T."/>
            <person name="Fekete E."/>
            <person name="Flipphi M."/>
            <person name="Freyberg S."/>
            <person name="Gallo A."/>
            <person name="Gournas C."/>
            <person name="Habgood R."/>
            <person name="Hainaut M."/>
            <person name="Harispe M.L."/>
            <person name="Henrissat B."/>
            <person name="Hilden K.S."/>
            <person name="Hope R."/>
            <person name="Hossain A."/>
            <person name="Karabika E."/>
            <person name="Karaffa L."/>
            <person name="Karanyi Z."/>
            <person name="Krasevec N."/>
            <person name="Kuo A."/>
            <person name="Kusch H."/>
            <person name="LaButti K."/>
            <person name="Lagendijk E.L."/>
            <person name="Lapidus A."/>
            <person name="Levasseur A."/>
            <person name="Lindquist E."/>
            <person name="Lipzen A."/>
            <person name="Logrieco A.F."/>
            <person name="MacCabe A."/>
            <person name="Maekelae M.R."/>
            <person name="Malavazi I."/>
            <person name="Melin P."/>
            <person name="Meyer V."/>
            <person name="Mielnichuk N."/>
            <person name="Miskei M."/>
            <person name="Molnar A.P."/>
            <person name="Mule G."/>
            <person name="Ngan C.Y."/>
            <person name="Orejas M."/>
            <person name="Orosz E."/>
            <person name="Ouedraogo J.P."/>
            <person name="Overkamp K.M."/>
            <person name="Park H.-S."/>
            <person name="Perrone G."/>
            <person name="Piumi F."/>
            <person name="Punt P.J."/>
            <person name="Ram A.F."/>
            <person name="Ramon A."/>
            <person name="Rauscher S."/>
            <person name="Record E."/>
            <person name="Riano-Pachon D.M."/>
            <person name="Robert V."/>
            <person name="Roehrig J."/>
            <person name="Ruller R."/>
            <person name="Salamov A."/>
            <person name="Salih N.S."/>
            <person name="Samson R.A."/>
            <person name="Sandor E."/>
            <person name="Sanguinetti M."/>
            <person name="Schuetze T."/>
            <person name="Sepcic K."/>
            <person name="Shelest E."/>
            <person name="Sherlock G."/>
            <person name="Sophianopoulou V."/>
            <person name="Squina F.M."/>
            <person name="Sun H."/>
            <person name="Susca A."/>
            <person name="Todd R.B."/>
            <person name="Tsang A."/>
            <person name="Unkles S.E."/>
            <person name="van de Wiele N."/>
            <person name="van Rossen-Uffink D."/>
            <person name="Oliveira J.V."/>
            <person name="Vesth T.C."/>
            <person name="Visser J."/>
            <person name="Yu J.-H."/>
            <person name="Zhou M."/>
            <person name="Andersen M.R."/>
            <person name="Archer D.B."/>
            <person name="Baker S.E."/>
            <person name="Benoit I."/>
            <person name="Brakhage A.A."/>
            <person name="Braus G.H."/>
            <person name="Fischer R."/>
            <person name="Frisvad J.C."/>
            <person name="Goldman G.H."/>
            <person name="Houbraken J."/>
            <person name="Oakley B."/>
            <person name="Pocsi I."/>
            <person name="Scazzocchio C."/>
            <person name="Seiboth B."/>
            <person name="vanKuyk P.A."/>
            <person name="Wortman J."/>
            <person name="Dyer P.S."/>
            <person name="Grigoriev I.V."/>
        </authorList>
    </citation>
    <scope>NUCLEOTIDE SEQUENCE [LARGE SCALE GENOMIC DNA]</scope>
    <source>
        <strain evidence="3">CBS 593.65</strain>
    </source>
</reference>
<dbReference type="Pfam" id="PF08547">
    <property type="entry name" value="CIA30"/>
    <property type="match status" value="1"/>
</dbReference>
<dbReference type="GeneID" id="63768626"/>
<keyword evidence="3" id="KW-1185">Reference proteome</keyword>
<gene>
    <name evidence="2" type="ORF">ASPSYDRAFT_91813</name>
</gene>
<dbReference type="OrthoDB" id="426386at2759"/>
<feature type="domain" description="NADH:ubiquinone oxidoreductase intermediate-associated protein 30" evidence="1">
    <location>
        <begin position="47"/>
        <end position="175"/>
    </location>
</feature>
<evidence type="ECO:0000313" key="2">
    <source>
        <dbReference type="EMBL" id="OJJ56553.1"/>
    </source>
</evidence>
<accession>A0A1L9TB78</accession>
<dbReference type="Proteomes" id="UP000184356">
    <property type="component" value="Unassembled WGS sequence"/>
</dbReference>
<dbReference type="InterPro" id="IPR013857">
    <property type="entry name" value="NADH-UbQ_OxRdtase-assoc_prot30"/>
</dbReference>
<dbReference type="STRING" id="1036612.A0A1L9TB78"/>
<proteinExistence type="predicted"/>
<protein>
    <recommendedName>
        <fullName evidence="1">NADH:ubiquinone oxidoreductase intermediate-associated protein 30 domain-containing protein</fullName>
    </recommendedName>
</protein>
<sequence length="243" mass="28120">MTDCTQHSADRRVLFDGGSPWDGNWQSDIARDNKSLAYIDLTHHTHLEETELHGWLDRKNINDRPFASIATNGADNHWDLLEYDAIEFVLGKSDGKVYTIALYDHNGIPWEAKFRHENNKGLTTSVTKVIRFSSFTPRHEDADPAVLLEMGNIRKIELAFPSMNGKQEGSFMISIHSINVVRLTCECAATPDPKLDRPLKGRKYAWEKVKYRTTALAFKLKLKKPGPRLQRRRRFFWRSRRQP</sequence>
<organism evidence="2 3">
    <name type="scientific">Aspergillus sydowii CBS 593.65</name>
    <dbReference type="NCBI Taxonomy" id="1036612"/>
    <lineage>
        <taxon>Eukaryota</taxon>
        <taxon>Fungi</taxon>
        <taxon>Dikarya</taxon>
        <taxon>Ascomycota</taxon>
        <taxon>Pezizomycotina</taxon>
        <taxon>Eurotiomycetes</taxon>
        <taxon>Eurotiomycetidae</taxon>
        <taxon>Eurotiales</taxon>
        <taxon>Aspergillaceae</taxon>
        <taxon>Aspergillus</taxon>
        <taxon>Aspergillus subgen. Nidulantes</taxon>
    </lineage>
</organism>